<feature type="signal peptide" evidence="3">
    <location>
        <begin position="1"/>
        <end position="33"/>
    </location>
</feature>
<feature type="transmembrane region" description="Helical" evidence="2">
    <location>
        <begin position="273"/>
        <end position="293"/>
    </location>
</feature>
<gene>
    <name evidence="4" type="ORF">GMBLW1_07910</name>
</gene>
<organism evidence="4">
    <name type="scientific">Tuwongella immobilis</name>
    <dbReference type="NCBI Taxonomy" id="692036"/>
    <lineage>
        <taxon>Bacteria</taxon>
        <taxon>Pseudomonadati</taxon>
        <taxon>Planctomycetota</taxon>
        <taxon>Planctomycetia</taxon>
        <taxon>Gemmatales</taxon>
        <taxon>Gemmataceae</taxon>
        <taxon>Tuwongella</taxon>
    </lineage>
</organism>
<sequence>MASNRPMNRIRSLIFPSLGAWVVALCFASLASAQSAAPPESETPDLSQYERIPVMPRPERSSLNDDTPRTNPEIVVPEAPESERVKIDQSLFWFQGVEDDQPIRSQIANEDEFQAYNYVMLFAKHQDDALLDKYARRNVPLANLIREVRKDYYRELLHFQGRLKFVRTLKPTLSLQAEGVREMYEGWIIPDNDSNLLCVLFLEKPEGIKLDVELDSVHVRVNGYFFKLMRYESKEKNPKTNGQIWRRAPLLMAKSLTFFTPVSTKPDASEFKALAALLAGGMLLTTIILVVIFRRSDRVVRDAPAVQSIQKNPFDEESESATKSESAG</sequence>
<reference evidence="4" key="1">
    <citation type="submission" date="2019-04" db="EMBL/GenBank/DDBJ databases">
        <authorList>
            <consortium name="Science for Life Laboratories"/>
        </authorList>
    </citation>
    <scope>NUCLEOTIDE SEQUENCE</scope>
    <source>
        <strain evidence="4">MBLW1</strain>
    </source>
</reference>
<dbReference type="KEGG" id="tim:GMBLW1_07910"/>
<dbReference type="Proteomes" id="UP000464378">
    <property type="component" value="Chromosome"/>
</dbReference>
<name>A0A6C2YPR3_9BACT</name>
<keyword evidence="2" id="KW-1133">Transmembrane helix</keyword>
<keyword evidence="2" id="KW-0812">Transmembrane</keyword>
<proteinExistence type="predicted"/>
<feature type="chain" id="PRO_5036172794" evidence="3">
    <location>
        <begin position="34"/>
        <end position="328"/>
    </location>
</feature>
<dbReference type="AlphaFoldDB" id="A0A6C2YPR3"/>
<accession>A0A6C2YPR3</accession>
<evidence type="ECO:0000313" key="5">
    <source>
        <dbReference type="Proteomes" id="UP000464378"/>
    </source>
</evidence>
<dbReference type="EMBL" id="LR586016">
    <property type="protein sequence ID" value="VIP03169.1"/>
    <property type="molecule type" value="Genomic_DNA"/>
</dbReference>
<keyword evidence="3" id="KW-0732">Signal</keyword>
<evidence type="ECO:0000256" key="2">
    <source>
        <dbReference type="SAM" id="Phobius"/>
    </source>
</evidence>
<keyword evidence="5" id="KW-1185">Reference proteome</keyword>
<dbReference type="EMBL" id="LR593887">
    <property type="protein sequence ID" value="VTS03594.1"/>
    <property type="molecule type" value="Genomic_DNA"/>
</dbReference>
<keyword evidence="2" id="KW-0472">Membrane</keyword>
<feature type="region of interest" description="Disordered" evidence="1">
    <location>
        <begin position="36"/>
        <end position="72"/>
    </location>
</feature>
<feature type="compositionally biased region" description="Basic and acidic residues" evidence="1">
    <location>
        <begin position="57"/>
        <end position="68"/>
    </location>
</feature>
<evidence type="ECO:0000313" key="4">
    <source>
        <dbReference type="EMBL" id="VIP03169.1"/>
    </source>
</evidence>
<evidence type="ECO:0000256" key="3">
    <source>
        <dbReference type="SAM" id="SignalP"/>
    </source>
</evidence>
<protein>
    <submittedName>
        <fullName evidence="4">Uncharacterized protein</fullName>
    </submittedName>
</protein>
<evidence type="ECO:0000256" key="1">
    <source>
        <dbReference type="SAM" id="MobiDB-lite"/>
    </source>
</evidence>
<dbReference type="InParanoid" id="A0A6C2YPR3"/>